<dbReference type="PANTHER" id="PTHR12697">
    <property type="entry name" value="PBS LYASE HEAT-LIKE PROTEIN"/>
    <property type="match status" value="1"/>
</dbReference>
<feature type="compositionally biased region" description="Basic and acidic residues" evidence="1">
    <location>
        <begin position="1"/>
        <end position="30"/>
    </location>
</feature>
<gene>
    <name evidence="2" type="ORF">UY3_03169</name>
</gene>
<dbReference type="SUPFAM" id="SSF48371">
    <property type="entry name" value="ARM repeat"/>
    <property type="match status" value="1"/>
</dbReference>
<protein>
    <submittedName>
        <fullName evidence="2">HEAT repeat-containing protein 4</fullName>
    </submittedName>
</protein>
<reference evidence="3" key="1">
    <citation type="journal article" date="2013" name="Nat. Genet.">
        <title>The draft genomes of soft-shell turtle and green sea turtle yield insights into the development and evolution of the turtle-specific body plan.</title>
        <authorList>
            <person name="Wang Z."/>
            <person name="Pascual-Anaya J."/>
            <person name="Zadissa A."/>
            <person name="Li W."/>
            <person name="Niimura Y."/>
            <person name="Huang Z."/>
            <person name="Li C."/>
            <person name="White S."/>
            <person name="Xiong Z."/>
            <person name="Fang D."/>
            <person name="Wang B."/>
            <person name="Ming Y."/>
            <person name="Chen Y."/>
            <person name="Zheng Y."/>
            <person name="Kuraku S."/>
            <person name="Pignatelli M."/>
            <person name="Herrero J."/>
            <person name="Beal K."/>
            <person name="Nozawa M."/>
            <person name="Li Q."/>
            <person name="Wang J."/>
            <person name="Zhang H."/>
            <person name="Yu L."/>
            <person name="Shigenobu S."/>
            <person name="Wang J."/>
            <person name="Liu J."/>
            <person name="Flicek P."/>
            <person name="Searle S."/>
            <person name="Wang J."/>
            <person name="Kuratani S."/>
            <person name="Yin Y."/>
            <person name="Aken B."/>
            <person name="Zhang G."/>
            <person name="Irie N."/>
        </authorList>
    </citation>
    <scope>NUCLEOTIDE SEQUENCE [LARGE SCALE GENOMIC DNA]</scope>
</reference>
<accession>M7C520</accession>
<dbReference type="PANTHER" id="PTHR12697:SF20">
    <property type="entry name" value="HEAT REPEAT-CONTAINING PROTEIN 4"/>
    <property type="match status" value="1"/>
</dbReference>
<dbReference type="InterPro" id="IPR011989">
    <property type="entry name" value="ARM-like"/>
</dbReference>
<dbReference type="eggNOG" id="ENOG502QPUU">
    <property type="taxonomic scope" value="Eukaryota"/>
</dbReference>
<keyword evidence="3" id="KW-1185">Reference proteome</keyword>
<dbReference type="GO" id="GO:0016491">
    <property type="term" value="F:oxidoreductase activity"/>
    <property type="evidence" value="ECO:0007669"/>
    <property type="project" value="TreeGrafter"/>
</dbReference>
<dbReference type="STRING" id="8469.M7C520"/>
<dbReference type="Proteomes" id="UP000031443">
    <property type="component" value="Unassembled WGS sequence"/>
</dbReference>
<sequence length="697" mass="79819">MKLDFSPPKDTRVKVPMEERLQRTKLDSSLKESSLPPITPSLPCESPATQTFLTESYEMLSSSMTRRQAKRVPVDNIQESKSEARGWEQMLLEKLNRSTAQWIVNQQAAWGGWIQGNVHGFKKQKFDWNRIRDELSSESELRLLDAIQAEEDVVEVSPQSHVEKKPETLLPVYYRVPAYCPRVLWTDDPVGTNSTAQIIGKKCLRPTSLLKNQEQLNSHVGKYFYTTKNAFEQELYFGTVKIVHQVDERGKDHFILENHDEYYKHLQQHFPRPPEHWSFKAQKGAAPRWQNATIEGLMRALTDIHDVIRVTALITCATAVLERPRLDSDSQESGLHGIGKAPVIQDVPVELQPLLRKTLRDENAHVRMAAAVCHYTVGMWNDEAQMIMKEALVHGNSADSWAAAQCLALEGIATFPVVKKILSQMFDKNDSTTEEQACLLLTQLSECSSLVYSLLAAKLNSCQWKDRILACRALSRIRGYVSQLMWNDWNMEVRQAAALALGQMKLGKEVHDQLRVKLNRGDCRMKVEALSLIGWLRLMTAKLLPGFLQCFSNDFVAVRREACLTAGALRIKDEMVLTCLFKMMQTDPHWKIKAFAIRALGQIGHVTPQLKHHLLWAVHHEEEPGVRREACRSIVTLQLQDESVRAILLERLILEPNEMVREEMNKAVKIFNFQHTEEQEMIQKIKNEVKRHREPSS</sequence>
<evidence type="ECO:0000313" key="2">
    <source>
        <dbReference type="EMBL" id="EMP39573.1"/>
    </source>
</evidence>
<dbReference type="Gene3D" id="1.25.10.10">
    <property type="entry name" value="Leucine-rich Repeat Variant"/>
    <property type="match status" value="1"/>
</dbReference>
<dbReference type="Pfam" id="PF13646">
    <property type="entry name" value="HEAT_2"/>
    <property type="match status" value="1"/>
</dbReference>
<dbReference type="AlphaFoldDB" id="M7C520"/>
<organism evidence="2 3">
    <name type="scientific">Chelonia mydas</name>
    <name type="common">Green sea-turtle</name>
    <name type="synonym">Chelonia agassizi</name>
    <dbReference type="NCBI Taxonomy" id="8469"/>
    <lineage>
        <taxon>Eukaryota</taxon>
        <taxon>Metazoa</taxon>
        <taxon>Chordata</taxon>
        <taxon>Craniata</taxon>
        <taxon>Vertebrata</taxon>
        <taxon>Euteleostomi</taxon>
        <taxon>Archelosauria</taxon>
        <taxon>Testudinata</taxon>
        <taxon>Testudines</taxon>
        <taxon>Cryptodira</taxon>
        <taxon>Durocryptodira</taxon>
        <taxon>Americhelydia</taxon>
        <taxon>Chelonioidea</taxon>
        <taxon>Cheloniidae</taxon>
        <taxon>Chelonia</taxon>
    </lineage>
</organism>
<proteinExistence type="predicted"/>
<dbReference type="EMBL" id="KB516251">
    <property type="protein sequence ID" value="EMP39573.1"/>
    <property type="molecule type" value="Genomic_DNA"/>
</dbReference>
<evidence type="ECO:0000256" key="1">
    <source>
        <dbReference type="SAM" id="MobiDB-lite"/>
    </source>
</evidence>
<evidence type="ECO:0000313" key="3">
    <source>
        <dbReference type="Proteomes" id="UP000031443"/>
    </source>
</evidence>
<name>M7C520_CHEMY</name>
<feature type="region of interest" description="Disordered" evidence="1">
    <location>
        <begin position="1"/>
        <end position="45"/>
    </location>
</feature>
<dbReference type="InterPro" id="IPR016024">
    <property type="entry name" value="ARM-type_fold"/>
</dbReference>